<dbReference type="Proteomes" id="UP000268162">
    <property type="component" value="Unassembled WGS sequence"/>
</dbReference>
<keyword evidence="2" id="KW-1185">Reference proteome</keyword>
<gene>
    <name evidence="1" type="ORF">BJ085DRAFT_37094</name>
</gene>
<evidence type="ECO:0000313" key="2">
    <source>
        <dbReference type="Proteomes" id="UP000268162"/>
    </source>
</evidence>
<feature type="non-terminal residue" evidence="1">
    <location>
        <position position="341"/>
    </location>
</feature>
<accession>A0A4P9ZLE6</accession>
<dbReference type="AlphaFoldDB" id="A0A4P9ZLE6"/>
<organism evidence="1 2">
    <name type="scientific">Dimargaris cristalligena</name>
    <dbReference type="NCBI Taxonomy" id="215637"/>
    <lineage>
        <taxon>Eukaryota</taxon>
        <taxon>Fungi</taxon>
        <taxon>Fungi incertae sedis</taxon>
        <taxon>Zoopagomycota</taxon>
        <taxon>Kickxellomycotina</taxon>
        <taxon>Dimargaritomycetes</taxon>
        <taxon>Dimargaritales</taxon>
        <taxon>Dimargaritaceae</taxon>
        <taxon>Dimargaris</taxon>
    </lineage>
</organism>
<evidence type="ECO:0000313" key="1">
    <source>
        <dbReference type="EMBL" id="RKP34114.1"/>
    </source>
</evidence>
<protein>
    <submittedName>
        <fullName evidence="1">Uncharacterized protein</fullName>
    </submittedName>
</protein>
<name>A0A4P9ZLE6_9FUNG</name>
<proteinExistence type="predicted"/>
<dbReference type="EMBL" id="ML003354">
    <property type="protein sequence ID" value="RKP34114.1"/>
    <property type="molecule type" value="Genomic_DNA"/>
</dbReference>
<reference evidence="2" key="1">
    <citation type="journal article" date="2018" name="Nat. Microbiol.">
        <title>Leveraging single-cell genomics to expand the fungal tree of life.</title>
        <authorList>
            <person name="Ahrendt S.R."/>
            <person name="Quandt C.A."/>
            <person name="Ciobanu D."/>
            <person name="Clum A."/>
            <person name="Salamov A."/>
            <person name="Andreopoulos B."/>
            <person name="Cheng J.F."/>
            <person name="Woyke T."/>
            <person name="Pelin A."/>
            <person name="Henrissat B."/>
            <person name="Reynolds N.K."/>
            <person name="Benny G.L."/>
            <person name="Smith M.E."/>
            <person name="James T.Y."/>
            <person name="Grigoriev I.V."/>
        </authorList>
    </citation>
    <scope>NUCLEOTIDE SEQUENCE [LARGE SCALE GENOMIC DNA]</scope>
    <source>
        <strain evidence="2">RSA 468</strain>
    </source>
</reference>
<sequence>MSPPTKGTTQALARTLLDAHGQLVRFKSQAEFLPTVRALLVLEPYAQRLPASWYTLPFLQALLQLAQSLDDPVLQAQLREPPSPTAPGALQSACAHLWIGWLRRIPHLVREQRIYVLPAVLDHCLAWLDAPAALDDVLTTNALLTVCALATGRTLGEYDFRLGSALTRTAERIGPSIRSFRSLDALLANIVYFLTALPAEIPNTLVGEWHTRLLATWAHGTMSFMIESPAGTETPATAVSQSRPTAAPDTIQSAIHYLLRVIVMYQYLAELLLSVNPFEQALRNQALAQKSLFRRFTHFFYLDSLLPSLDDPSIGPDAPFQAADLHSLQLSGQRHLKVLIN</sequence>